<name>A0AAN9RIE6_PHACN</name>
<proteinExistence type="predicted"/>
<dbReference type="AlphaFoldDB" id="A0AAN9RIE6"/>
<sequence length="101" mass="10792">MHVHALNGQDSLNIPSSKSTPALSLISFESPQPTILPVPPPPPPPSSPLSPSSAAFLLHLSLLSFCFNTTCESLTPRVLNLSLILRSKRIHLLGGLIYSVN</sequence>
<comment type="caution">
    <text evidence="1">The sequence shown here is derived from an EMBL/GenBank/DDBJ whole genome shotgun (WGS) entry which is preliminary data.</text>
</comment>
<accession>A0AAN9RIE6</accession>
<gene>
    <name evidence="1" type="ORF">VNO80_03012</name>
</gene>
<dbReference type="Proteomes" id="UP001374584">
    <property type="component" value="Unassembled WGS sequence"/>
</dbReference>
<dbReference type="EMBL" id="JAYMYR010000002">
    <property type="protein sequence ID" value="KAK7377585.1"/>
    <property type="molecule type" value="Genomic_DNA"/>
</dbReference>
<protein>
    <submittedName>
        <fullName evidence="1">Uncharacterized protein</fullName>
    </submittedName>
</protein>
<evidence type="ECO:0000313" key="2">
    <source>
        <dbReference type="Proteomes" id="UP001374584"/>
    </source>
</evidence>
<organism evidence="1 2">
    <name type="scientific">Phaseolus coccineus</name>
    <name type="common">Scarlet runner bean</name>
    <name type="synonym">Phaseolus multiflorus</name>
    <dbReference type="NCBI Taxonomy" id="3886"/>
    <lineage>
        <taxon>Eukaryota</taxon>
        <taxon>Viridiplantae</taxon>
        <taxon>Streptophyta</taxon>
        <taxon>Embryophyta</taxon>
        <taxon>Tracheophyta</taxon>
        <taxon>Spermatophyta</taxon>
        <taxon>Magnoliopsida</taxon>
        <taxon>eudicotyledons</taxon>
        <taxon>Gunneridae</taxon>
        <taxon>Pentapetalae</taxon>
        <taxon>rosids</taxon>
        <taxon>fabids</taxon>
        <taxon>Fabales</taxon>
        <taxon>Fabaceae</taxon>
        <taxon>Papilionoideae</taxon>
        <taxon>50 kb inversion clade</taxon>
        <taxon>NPAAA clade</taxon>
        <taxon>indigoferoid/millettioid clade</taxon>
        <taxon>Phaseoleae</taxon>
        <taxon>Phaseolus</taxon>
    </lineage>
</organism>
<keyword evidence="2" id="KW-1185">Reference proteome</keyword>
<reference evidence="1 2" key="1">
    <citation type="submission" date="2024-01" db="EMBL/GenBank/DDBJ databases">
        <title>The genomes of 5 underutilized Papilionoideae crops provide insights into root nodulation and disease resistanc.</title>
        <authorList>
            <person name="Jiang F."/>
        </authorList>
    </citation>
    <scope>NUCLEOTIDE SEQUENCE [LARGE SCALE GENOMIC DNA]</scope>
    <source>
        <strain evidence="1">JINMINGXINNONG_FW02</strain>
        <tissue evidence="1">Leaves</tissue>
    </source>
</reference>
<evidence type="ECO:0000313" key="1">
    <source>
        <dbReference type="EMBL" id="KAK7377585.1"/>
    </source>
</evidence>